<comment type="similarity">
    <text evidence="2">Belongs to the TspO/BZRP family.</text>
</comment>
<evidence type="ECO:0000313" key="8">
    <source>
        <dbReference type="Proteomes" id="UP000027064"/>
    </source>
</evidence>
<comment type="caution">
    <text evidence="7">The sequence shown here is derived from an EMBL/GenBank/DDBJ whole genome shotgun (WGS) entry which is preliminary data.</text>
</comment>
<dbReference type="STRING" id="1492738.FEM21_20740"/>
<dbReference type="Gene3D" id="1.20.1260.100">
    <property type="entry name" value="TspO/MBR protein"/>
    <property type="match status" value="1"/>
</dbReference>
<accession>A0A066WQI0</accession>
<feature type="transmembrane region" description="Helical" evidence="6">
    <location>
        <begin position="96"/>
        <end position="115"/>
    </location>
</feature>
<name>A0A066WQI0_9FLAO</name>
<feature type="transmembrane region" description="Helical" evidence="6">
    <location>
        <begin position="61"/>
        <end position="84"/>
    </location>
</feature>
<keyword evidence="4 6" id="KW-1133">Transmembrane helix</keyword>
<dbReference type="Pfam" id="PF03073">
    <property type="entry name" value="TspO_MBR"/>
    <property type="match status" value="1"/>
</dbReference>
<dbReference type="PATRIC" id="fig|1492738.3.peg.2062"/>
<dbReference type="InterPro" id="IPR038330">
    <property type="entry name" value="TspO/MBR-related_sf"/>
</dbReference>
<evidence type="ECO:0000256" key="3">
    <source>
        <dbReference type="ARBA" id="ARBA00022692"/>
    </source>
</evidence>
<dbReference type="Proteomes" id="UP000027064">
    <property type="component" value="Unassembled WGS sequence"/>
</dbReference>
<dbReference type="PIRSF" id="PIRSF005859">
    <property type="entry name" value="PBR"/>
    <property type="match status" value="1"/>
</dbReference>
<keyword evidence="3 6" id="KW-0812">Transmembrane</keyword>
<dbReference type="InterPro" id="IPR004307">
    <property type="entry name" value="TspO_MBR"/>
</dbReference>
<dbReference type="EMBL" id="JNCA01000018">
    <property type="protein sequence ID" value="KDN54823.1"/>
    <property type="molecule type" value="Genomic_DNA"/>
</dbReference>
<evidence type="ECO:0000313" key="7">
    <source>
        <dbReference type="EMBL" id="KDN54823.1"/>
    </source>
</evidence>
<dbReference type="eggNOG" id="COG3476">
    <property type="taxonomic scope" value="Bacteria"/>
</dbReference>
<keyword evidence="5 6" id="KW-0472">Membrane</keyword>
<dbReference type="GO" id="GO:0033013">
    <property type="term" value="P:tetrapyrrole metabolic process"/>
    <property type="evidence" value="ECO:0007669"/>
    <property type="project" value="UniProtKB-ARBA"/>
</dbReference>
<feature type="transmembrane region" description="Helical" evidence="6">
    <location>
        <begin position="121"/>
        <end position="138"/>
    </location>
</feature>
<dbReference type="PANTHER" id="PTHR10057">
    <property type="entry name" value="PERIPHERAL-TYPE BENZODIAZEPINE RECEPTOR"/>
    <property type="match status" value="1"/>
</dbReference>
<organism evidence="7 8">
    <name type="scientific">Flavobacterium seoulense</name>
    <dbReference type="NCBI Taxonomy" id="1492738"/>
    <lineage>
        <taxon>Bacteria</taxon>
        <taxon>Pseudomonadati</taxon>
        <taxon>Bacteroidota</taxon>
        <taxon>Flavobacteriia</taxon>
        <taxon>Flavobacteriales</taxon>
        <taxon>Flavobacteriaceae</taxon>
        <taxon>Flavobacterium</taxon>
    </lineage>
</organism>
<evidence type="ECO:0000256" key="2">
    <source>
        <dbReference type="ARBA" id="ARBA00007524"/>
    </source>
</evidence>
<dbReference type="CDD" id="cd15904">
    <property type="entry name" value="TSPO_MBR"/>
    <property type="match status" value="1"/>
</dbReference>
<evidence type="ECO:0000256" key="5">
    <source>
        <dbReference type="ARBA" id="ARBA00023136"/>
    </source>
</evidence>
<feature type="transmembrane region" description="Helical" evidence="6">
    <location>
        <begin position="20"/>
        <end position="41"/>
    </location>
</feature>
<dbReference type="AlphaFoldDB" id="A0A066WQI0"/>
<protein>
    <submittedName>
        <fullName evidence="7">TspO and MBR</fullName>
    </submittedName>
</protein>
<comment type="subcellular location">
    <subcellularLocation>
        <location evidence="1">Membrane</location>
        <topology evidence="1">Multi-pass membrane protein</topology>
    </subcellularLocation>
</comment>
<keyword evidence="8" id="KW-1185">Reference proteome</keyword>
<evidence type="ECO:0000256" key="6">
    <source>
        <dbReference type="SAM" id="Phobius"/>
    </source>
</evidence>
<evidence type="ECO:0000256" key="1">
    <source>
        <dbReference type="ARBA" id="ARBA00004141"/>
    </source>
</evidence>
<sequence>MFNQYKVFDYFWKKEKMNKIIKIVVAVVLCLAVGYFSGIVTRSAITDWYPTLEKPSFNPPNWIFAPVWTTLYAMMGIAAGLVWDRLQFNTEIVKKALVFFIIQLALNALWSYLFFGLHNPLLAGLEIIVLWLMIYETYIQFAKINKIAGYLFIPYLAWVSFAAVLNASIWWLNQ</sequence>
<feature type="transmembrane region" description="Helical" evidence="6">
    <location>
        <begin position="150"/>
        <end position="172"/>
    </location>
</feature>
<gene>
    <name evidence="7" type="ORF">FEM21_20740</name>
</gene>
<proteinExistence type="inferred from homology"/>
<evidence type="ECO:0000256" key="4">
    <source>
        <dbReference type="ARBA" id="ARBA00022989"/>
    </source>
</evidence>
<dbReference type="FunFam" id="1.20.1260.100:FF:000001">
    <property type="entry name" value="translocator protein 2"/>
    <property type="match status" value="1"/>
</dbReference>
<dbReference type="PANTHER" id="PTHR10057:SF0">
    <property type="entry name" value="TRANSLOCATOR PROTEIN"/>
    <property type="match status" value="1"/>
</dbReference>
<dbReference type="GO" id="GO:0016020">
    <property type="term" value="C:membrane"/>
    <property type="evidence" value="ECO:0007669"/>
    <property type="project" value="UniProtKB-SubCell"/>
</dbReference>
<reference evidence="7 8" key="1">
    <citation type="submission" date="2014-05" db="EMBL/GenBank/DDBJ databases">
        <title>Genome Sequence of Flavobacterium sp. EM1321.</title>
        <authorList>
            <person name="Shin S.-K."/>
            <person name="Yi H."/>
        </authorList>
    </citation>
    <scope>NUCLEOTIDE SEQUENCE [LARGE SCALE GENOMIC DNA]</scope>
    <source>
        <strain evidence="7 8">EM1321</strain>
    </source>
</reference>